<feature type="compositionally biased region" description="Basic and acidic residues" evidence="2">
    <location>
        <begin position="56"/>
        <end position="66"/>
    </location>
</feature>
<dbReference type="RefSeq" id="WP_344245935.1">
    <property type="nucleotide sequence ID" value="NZ_BAAAPM010000003.1"/>
</dbReference>
<evidence type="ECO:0000313" key="5">
    <source>
        <dbReference type="Proteomes" id="UP001501138"/>
    </source>
</evidence>
<reference evidence="5" key="1">
    <citation type="journal article" date="2019" name="Int. J. Syst. Evol. Microbiol.">
        <title>The Global Catalogue of Microorganisms (GCM) 10K type strain sequencing project: providing services to taxonomists for standard genome sequencing and annotation.</title>
        <authorList>
            <consortium name="The Broad Institute Genomics Platform"/>
            <consortium name="The Broad Institute Genome Sequencing Center for Infectious Disease"/>
            <person name="Wu L."/>
            <person name="Ma J."/>
        </authorList>
    </citation>
    <scope>NUCLEOTIDE SEQUENCE [LARGE SCALE GENOMIC DNA]</scope>
    <source>
        <strain evidence="5">JCM 15589</strain>
    </source>
</reference>
<evidence type="ECO:0000259" key="3">
    <source>
        <dbReference type="SMART" id="SM00507"/>
    </source>
</evidence>
<dbReference type="InterPro" id="IPR003870">
    <property type="entry name" value="DUF222"/>
</dbReference>
<feature type="region of interest" description="Disordered" evidence="2">
    <location>
        <begin position="337"/>
        <end position="400"/>
    </location>
</feature>
<proteinExistence type="inferred from homology"/>
<evidence type="ECO:0000313" key="4">
    <source>
        <dbReference type="EMBL" id="GAA1714322.1"/>
    </source>
</evidence>
<organism evidence="4 5">
    <name type="scientific">Isoptericola hypogeus</name>
    <dbReference type="NCBI Taxonomy" id="300179"/>
    <lineage>
        <taxon>Bacteria</taxon>
        <taxon>Bacillati</taxon>
        <taxon>Actinomycetota</taxon>
        <taxon>Actinomycetes</taxon>
        <taxon>Micrococcales</taxon>
        <taxon>Promicromonosporaceae</taxon>
        <taxon>Isoptericola</taxon>
    </lineage>
</organism>
<evidence type="ECO:0000256" key="2">
    <source>
        <dbReference type="SAM" id="MobiDB-lite"/>
    </source>
</evidence>
<keyword evidence="5" id="KW-1185">Reference proteome</keyword>
<dbReference type="CDD" id="cd00085">
    <property type="entry name" value="HNHc"/>
    <property type="match status" value="1"/>
</dbReference>
<dbReference type="Proteomes" id="UP001501138">
    <property type="component" value="Unassembled WGS sequence"/>
</dbReference>
<dbReference type="SMART" id="SM00507">
    <property type="entry name" value="HNHc"/>
    <property type="match status" value="1"/>
</dbReference>
<feature type="domain" description="HNH nuclease" evidence="3">
    <location>
        <begin position="487"/>
        <end position="539"/>
    </location>
</feature>
<sequence>MTTTHPDPAAMAGAPGWDVSALRREAARLAALPRTREPTIGEVLADEARATLADEREPFDPGHDEAPVVVETAENPAGRSGRTPSIRDLDAVLAEITTLESRVAVLHGRRTELIAQAGRLAEVLEADLLDDTDPIARVAPSSRRRELAHRAVVADLATALHVGETAAETLTEHAQTLTTRAPATLAALHAGELSWAHATQIAKHVADLSPTEAREVERIVLAGGTDCTAPQLGDRARKIRELFHPVPLDVRHADAATHRAVWLDRGRDGMAWLTAHLPAPLAHAAYDRLTRTADLLRDTNTAGPVDPIDARTPDQRRADVLAALLLDDGTLDLTATTNHDATTDDGATGHDAATGQRHRAGTHRPVSDRPAEPGEPDGPDEQPHGPGRQTDHPDDPPIDPLLELLCRQRHLATLARSVRPRLNITVPVLTLLGQSETPGTLDGHVPIDPQTARLLAALAPSFRRILTDPETGTVLSAGRATYTVPADLKALLEQRDLTCRFPGCRRPAHRTDLDHTIAWADGGTTAADNLAHLCRRQYA</sequence>
<comment type="caution">
    <text evidence="4">The sequence shown here is derived from an EMBL/GenBank/DDBJ whole genome shotgun (WGS) entry which is preliminary data.</text>
</comment>
<protein>
    <recommendedName>
        <fullName evidence="3">HNH nuclease domain-containing protein</fullName>
    </recommendedName>
</protein>
<accession>A0ABP4UYB4</accession>
<dbReference type="Pfam" id="PF01844">
    <property type="entry name" value="HNH"/>
    <property type="match status" value="1"/>
</dbReference>
<dbReference type="Pfam" id="PF02720">
    <property type="entry name" value="DUF222"/>
    <property type="match status" value="1"/>
</dbReference>
<evidence type="ECO:0000256" key="1">
    <source>
        <dbReference type="ARBA" id="ARBA00023450"/>
    </source>
</evidence>
<dbReference type="EMBL" id="BAAAPM010000003">
    <property type="protein sequence ID" value="GAA1714322.1"/>
    <property type="molecule type" value="Genomic_DNA"/>
</dbReference>
<name>A0ABP4UYB4_9MICO</name>
<comment type="similarity">
    <text evidence="1">Belongs to the Rv1128c/1148c/1588c/1702c/1945/3466 family.</text>
</comment>
<feature type="region of interest" description="Disordered" evidence="2">
    <location>
        <begin position="56"/>
        <end position="83"/>
    </location>
</feature>
<dbReference type="InterPro" id="IPR002711">
    <property type="entry name" value="HNH"/>
</dbReference>
<feature type="compositionally biased region" description="Low complexity" evidence="2">
    <location>
        <begin position="337"/>
        <end position="354"/>
    </location>
</feature>
<gene>
    <name evidence="4" type="ORF">GCM10009809_08140</name>
</gene>
<dbReference type="InterPro" id="IPR003615">
    <property type="entry name" value="HNH_nuc"/>
</dbReference>